<dbReference type="PANTHER" id="PTHR38441">
    <property type="entry name" value="INTEGRAL MEMBRANE PROTEIN-RELATED"/>
    <property type="match status" value="1"/>
</dbReference>
<evidence type="ECO:0008006" key="5">
    <source>
        <dbReference type="Google" id="ProtNLM"/>
    </source>
</evidence>
<reference evidence="3 4" key="1">
    <citation type="journal article" date="2019" name="Int. J. Syst. Evol. Microbiol.">
        <title>The Global Catalogue of Microorganisms (GCM) 10K type strain sequencing project: providing services to taxonomists for standard genome sequencing and annotation.</title>
        <authorList>
            <consortium name="The Broad Institute Genomics Platform"/>
            <consortium name="The Broad Institute Genome Sequencing Center for Infectious Disease"/>
            <person name="Wu L."/>
            <person name="Ma J."/>
        </authorList>
    </citation>
    <scope>NUCLEOTIDE SEQUENCE [LARGE SCALE GENOMIC DNA]</scope>
    <source>
        <strain evidence="3 4">JCM 10425</strain>
    </source>
</reference>
<gene>
    <name evidence="3" type="ORF">GCM10009539_78170</name>
</gene>
<dbReference type="EMBL" id="BAAAGX010000039">
    <property type="protein sequence ID" value="GAA0278691.1"/>
    <property type="molecule type" value="Genomic_DNA"/>
</dbReference>
<organism evidence="3 4">
    <name type="scientific">Cryptosporangium japonicum</name>
    <dbReference type="NCBI Taxonomy" id="80872"/>
    <lineage>
        <taxon>Bacteria</taxon>
        <taxon>Bacillati</taxon>
        <taxon>Actinomycetota</taxon>
        <taxon>Actinomycetes</taxon>
        <taxon>Cryptosporangiales</taxon>
        <taxon>Cryptosporangiaceae</taxon>
        <taxon>Cryptosporangium</taxon>
    </lineage>
</organism>
<feature type="transmembrane region" description="Helical" evidence="2">
    <location>
        <begin position="73"/>
        <end position="94"/>
    </location>
</feature>
<name>A0ABN0V6Z4_9ACTN</name>
<proteinExistence type="predicted"/>
<feature type="transmembrane region" description="Helical" evidence="2">
    <location>
        <begin position="39"/>
        <end position="61"/>
    </location>
</feature>
<dbReference type="RefSeq" id="WP_344654012.1">
    <property type="nucleotide sequence ID" value="NZ_BAAAGX010000039.1"/>
</dbReference>
<dbReference type="PANTHER" id="PTHR38441:SF1">
    <property type="entry name" value="MEMBRANE PROTEIN"/>
    <property type="match status" value="1"/>
</dbReference>
<sequence>MSTDVQPTDADAPDERAARALAMQASPEFAELRRTIRRFIFPMTVAFLAWYLLYVLLSAYARDFMASKVVGNINVALVFGVLQFVSTFLIAWLYSRYASQRFDPLAEQIKAELDAEAAPAATTTTTTTTPAPTASETKAAKDAETTKPAASGEAAE</sequence>
<evidence type="ECO:0000313" key="3">
    <source>
        <dbReference type="EMBL" id="GAA0278691.1"/>
    </source>
</evidence>
<evidence type="ECO:0000256" key="2">
    <source>
        <dbReference type="SAM" id="Phobius"/>
    </source>
</evidence>
<keyword evidence="2" id="KW-0812">Transmembrane</keyword>
<feature type="compositionally biased region" description="Low complexity" evidence="1">
    <location>
        <begin position="117"/>
        <end position="137"/>
    </location>
</feature>
<protein>
    <recommendedName>
        <fullName evidence="5">DUF485 domain-containing protein</fullName>
    </recommendedName>
</protein>
<dbReference type="InterPro" id="IPR007436">
    <property type="entry name" value="DUF485"/>
</dbReference>
<dbReference type="Proteomes" id="UP001500967">
    <property type="component" value="Unassembled WGS sequence"/>
</dbReference>
<feature type="region of interest" description="Disordered" evidence="1">
    <location>
        <begin position="117"/>
        <end position="156"/>
    </location>
</feature>
<keyword evidence="4" id="KW-1185">Reference proteome</keyword>
<comment type="caution">
    <text evidence="3">The sequence shown here is derived from an EMBL/GenBank/DDBJ whole genome shotgun (WGS) entry which is preliminary data.</text>
</comment>
<dbReference type="Pfam" id="PF04341">
    <property type="entry name" value="DUF485"/>
    <property type="match status" value="1"/>
</dbReference>
<evidence type="ECO:0000313" key="4">
    <source>
        <dbReference type="Proteomes" id="UP001500967"/>
    </source>
</evidence>
<evidence type="ECO:0000256" key="1">
    <source>
        <dbReference type="SAM" id="MobiDB-lite"/>
    </source>
</evidence>
<accession>A0ABN0V6Z4</accession>
<keyword evidence="2" id="KW-1133">Transmembrane helix</keyword>
<keyword evidence="2" id="KW-0472">Membrane</keyword>